<name>A0A1G7PV49_PSEOR</name>
<gene>
    <name evidence="2" type="ORF">SAMN05216377_107247</name>
</gene>
<protein>
    <submittedName>
        <fullName evidence="2">Uncharacterized protein</fullName>
    </submittedName>
</protein>
<organism evidence="2 3">
    <name type="scientific">Pseudonocardia oroxyli</name>
    <dbReference type="NCBI Taxonomy" id="366584"/>
    <lineage>
        <taxon>Bacteria</taxon>
        <taxon>Bacillati</taxon>
        <taxon>Actinomycetota</taxon>
        <taxon>Actinomycetes</taxon>
        <taxon>Pseudonocardiales</taxon>
        <taxon>Pseudonocardiaceae</taxon>
        <taxon>Pseudonocardia</taxon>
    </lineage>
</organism>
<sequence length="71" mass="7371">MSGVNGSAAPAAVDPAPSTSAEPTGRADEGRCRACPHPWAEHGALDARFCDATFAHSHDRGCICRPVARRA</sequence>
<feature type="region of interest" description="Disordered" evidence="1">
    <location>
        <begin position="1"/>
        <end position="32"/>
    </location>
</feature>
<dbReference type="NCBIfam" id="NF038206">
    <property type="entry name" value="RGCVC_fam"/>
    <property type="match status" value="1"/>
</dbReference>
<dbReference type="RefSeq" id="WP_093083471.1">
    <property type="nucleotide sequence ID" value="NZ_FNBE01000007.1"/>
</dbReference>
<dbReference type="STRING" id="366584.SAMN05216377_107247"/>
<keyword evidence="3" id="KW-1185">Reference proteome</keyword>
<reference evidence="2 3" key="1">
    <citation type="submission" date="2016-10" db="EMBL/GenBank/DDBJ databases">
        <authorList>
            <person name="de Groot N.N."/>
        </authorList>
    </citation>
    <scope>NUCLEOTIDE SEQUENCE [LARGE SCALE GENOMIC DNA]</scope>
    <source>
        <strain evidence="2 3">CGMCC 4.3143</strain>
    </source>
</reference>
<proteinExistence type="predicted"/>
<evidence type="ECO:0000313" key="3">
    <source>
        <dbReference type="Proteomes" id="UP000198967"/>
    </source>
</evidence>
<feature type="compositionally biased region" description="Low complexity" evidence="1">
    <location>
        <begin position="7"/>
        <end position="21"/>
    </location>
</feature>
<dbReference type="AlphaFoldDB" id="A0A1G7PV49"/>
<dbReference type="Proteomes" id="UP000198967">
    <property type="component" value="Unassembled WGS sequence"/>
</dbReference>
<evidence type="ECO:0000313" key="2">
    <source>
        <dbReference type="EMBL" id="SDF90187.1"/>
    </source>
</evidence>
<evidence type="ECO:0000256" key="1">
    <source>
        <dbReference type="SAM" id="MobiDB-lite"/>
    </source>
</evidence>
<accession>A0A1G7PV49</accession>
<dbReference type="EMBL" id="FNBE01000007">
    <property type="protein sequence ID" value="SDF90187.1"/>
    <property type="molecule type" value="Genomic_DNA"/>
</dbReference>